<dbReference type="Proteomes" id="UP001157946">
    <property type="component" value="Unassembled WGS sequence"/>
</dbReference>
<evidence type="ECO:0000256" key="1">
    <source>
        <dbReference type="SAM" id="MobiDB-lite"/>
    </source>
</evidence>
<protein>
    <submittedName>
        <fullName evidence="2">Pilus assembly protein CpaB</fullName>
    </submittedName>
</protein>
<name>A0AA46AGN3_9BACL</name>
<sequence>MQDAKRRALLFLVVALLLSAIAGYMFLQKSMAVDAELGDFVPVYVAKENIDSRKPLSSEMFEQKAMPRQYVEGSIVTDLNSISLGQEQIASIGQLVSVVPLAKGEILTANVLKRETELRSGNHRMVMLFKSDRVGFDDNFNQRDLVDIIVTDKNMKTSIYMKNVEVVALGIDANKNVTGLGLEMTLEEAANFIGIQNTAASIRVLKAPNTGDGKIGEKEGAKKQIKQSDQKSTTNTQGNPMETDTPQQ</sequence>
<evidence type="ECO:0000313" key="3">
    <source>
        <dbReference type="Proteomes" id="UP001157946"/>
    </source>
</evidence>
<feature type="compositionally biased region" description="Polar residues" evidence="1">
    <location>
        <begin position="230"/>
        <end position="248"/>
    </location>
</feature>
<dbReference type="AlphaFoldDB" id="A0AA46AGN3"/>
<feature type="region of interest" description="Disordered" evidence="1">
    <location>
        <begin position="208"/>
        <end position="248"/>
    </location>
</feature>
<evidence type="ECO:0000313" key="2">
    <source>
        <dbReference type="EMBL" id="SMP30739.1"/>
    </source>
</evidence>
<dbReference type="RefSeq" id="WP_102991279.1">
    <property type="nucleotide sequence ID" value="NZ_FXTU01000007.1"/>
</dbReference>
<gene>
    <name evidence="2" type="ORF">SAMN06265361_107109</name>
</gene>
<comment type="caution">
    <text evidence="2">The sequence shown here is derived from an EMBL/GenBank/DDBJ whole genome shotgun (WGS) entry which is preliminary data.</text>
</comment>
<dbReference type="CDD" id="cd11614">
    <property type="entry name" value="SAF_CpaB_FlgA_like"/>
    <property type="match status" value="1"/>
</dbReference>
<organism evidence="2 3">
    <name type="scientific">Laceyella tengchongensis</name>
    <dbReference type="NCBI Taxonomy" id="574699"/>
    <lineage>
        <taxon>Bacteria</taxon>
        <taxon>Bacillati</taxon>
        <taxon>Bacillota</taxon>
        <taxon>Bacilli</taxon>
        <taxon>Bacillales</taxon>
        <taxon>Thermoactinomycetaceae</taxon>
        <taxon>Laceyella</taxon>
    </lineage>
</organism>
<accession>A0AA46AGN3</accession>
<feature type="compositionally biased region" description="Basic and acidic residues" evidence="1">
    <location>
        <begin position="214"/>
        <end position="229"/>
    </location>
</feature>
<proteinExistence type="predicted"/>
<keyword evidence="3" id="KW-1185">Reference proteome</keyword>
<dbReference type="EMBL" id="FXTU01000007">
    <property type="protein sequence ID" value="SMP30739.1"/>
    <property type="molecule type" value="Genomic_DNA"/>
</dbReference>
<reference evidence="2" key="1">
    <citation type="submission" date="2017-05" db="EMBL/GenBank/DDBJ databases">
        <authorList>
            <person name="Varghese N."/>
            <person name="Submissions S."/>
        </authorList>
    </citation>
    <scope>NUCLEOTIDE SEQUENCE</scope>
    <source>
        <strain evidence="2">DSM 45262</strain>
    </source>
</reference>